<evidence type="ECO:0000313" key="3">
    <source>
        <dbReference type="Proteomes" id="UP000503088"/>
    </source>
</evidence>
<dbReference type="Proteomes" id="UP000503088">
    <property type="component" value="Chromosome"/>
</dbReference>
<sequence length="48" mass="6028">MSERKKKIKEKRESQQKPKQLHPKEIRPEPGVFYRKHKREWEDETKKP</sequence>
<evidence type="ECO:0000313" key="2">
    <source>
        <dbReference type="EMBL" id="QKG85502.1"/>
    </source>
</evidence>
<dbReference type="EMBL" id="CP048104">
    <property type="protein sequence ID" value="QKG85502.1"/>
    <property type="molecule type" value="Genomic_DNA"/>
</dbReference>
<keyword evidence="3" id="KW-1185">Reference proteome</keyword>
<reference evidence="2 3" key="1">
    <citation type="submission" date="2020-01" db="EMBL/GenBank/DDBJ databases">
        <authorList>
            <person name="Gulvik C.A."/>
            <person name="Batra D.G."/>
        </authorList>
    </citation>
    <scope>NUCLEOTIDE SEQUENCE [LARGE SCALE GENOMIC DNA]</scope>
    <source>
        <strain evidence="2 3">W9323</strain>
    </source>
</reference>
<evidence type="ECO:0000256" key="1">
    <source>
        <dbReference type="SAM" id="MobiDB-lite"/>
    </source>
</evidence>
<feature type="compositionally biased region" description="Basic and acidic residues" evidence="1">
    <location>
        <begin position="10"/>
        <end position="28"/>
    </location>
</feature>
<proteinExistence type="predicted"/>
<feature type="compositionally biased region" description="Basic and acidic residues" evidence="1">
    <location>
        <begin position="39"/>
        <end position="48"/>
    </location>
</feature>
<protein>
    <submittedName>
        <fullName evidence="2">Uncharacterized protein</fullName>
    </submittedName>
</protein>
<dbReference type="AlphaFoldDB" id="A0A7D3XRU6"/>
<organism evidence="2 3">
    <name type="scientific">Kroppenstedtia pulmonis</name>
    <dbReference type="NCBI Taxonomy" id="1380685"/>
    <lineage>
        <taxon>Bacteria</taxon>
        <taxon>Bacillati</taxon>
        <taxon>Bacillota</taxon>
        <taxon>Bacilli</taxon>
        <taxon>Bacillales</taxon>
        <taxon>Thermoactinomycetaceae</taxon>
        <taxon>Kroppenstedtia</taxon>
    </lineage>
</organism>
<gene>
    <name evidence="2" type="ORF">GXN76_14265</name>
</gene>
<name>A0A7D3XRU6_9BACL</name>
<dbReference type="RefSeq" id="WP_173224210.1">
    <property type="nucleotide sequence ID" value="NZ_CP048104.1"/>
</dbReference>
<accession>A0A7D3XRU6</accession>
<feature type="region of interest" description="Disordered" evidence="1">
    <location>
        <begin position="1"/>
        <end position="48"/>
    </location>
</feature>
<dbReference type="KEGG" id="kpul:GXN76_14265"/>